<protein>
    <submittedName>
        <fullName evidence="2">Uncharacterized protein</fullName>
    </submittedName>
</protein>
<name>X2LC90_9BACT</name>
<evidence type="ECO:0000256" key="1">
    <source>
        <dbReference type="SAM" id="SignalP"/>
    </source>
</evidence>
<dbReference type="AlphaFoldDB" id="X2LC90"/>
<sequence length="297" mass="33156">MTRYPSVLLLSVALLGACAARTAGDMMVSVPALDSEIVVRTCSRFAGAVCSIRYRDKEYIDTRDHGRLLQSASSFDGYGECYNPTEGGSERDRWASSSVLREARVEKNHLWTLTDMAFWLPPSRAYPKGCGQRRQQVEAVNTVPLSGHLLEKQVSVGIPGFPNVIEHRVTYHVPAPFSQGTFEASTGYLPKEFSLALYYDPVENTEREAGDRRGEQVLPVILATPDRLHAMGVYSPDLPRAGRGYGRFFYPDVVKWNCVFREKDVKAGPYTYRCLVVLGTVAEVQESLRRLVKPAAR</sequence>
<keyword evidence="1" id="KW-0732">Signal</keyword>
<accession>X2LC90</accession>
<dbReference type="PROSITE" id="PS51257">
    <property type="entry name" value="PROKAR_LIPOPROTEIN"/>
    <property type="match status" value="1"/>
</dbReference>
<evidence type="ECO:0000313" key="2">
    <source>
        <dbReference type="EMBL" id="AHN97893.1"/>
    </source>
</evidence>
<reference evidence="2" key="1">
    <citation type="submission" date="2013-10" db="EMBL/GenBank/DDBJ databases">
        <title>Functional metagenomics reveals novel beta-galactosidases not predictable from gene sequences.</title>
        <authorList>
            <person name="Cheng J."/>
            <person name="Engel K."/>
            <person name="Romantsov T."/>
            <person name="Neufeld J.D."/>
            <person name="Rose D.R."/>
            <person name="Charles T.C."/>
        </authorList>
    </citation>
    <scope>NUCLEOTIDE SEQUENCE</scope>
</reference>
<proteinExistence type="predicted"/>
<organism evidence="2">
    <name type="scientific">uncultured bacterium lac146</name>
    <dbReference type="NCBI Taxonomy" id="1447238"/>
    <lineage>
        <taxon>Bacteria</taxon>
        <taxon>environmental samples</taxon>
    </lineage>
</organism>
<feature type="signal peptide" evidence="1">
    <location>
        <begin position="1"/>
        <end position="19"/>
    </location>
</feature>
<feature type="chain" id="PRO_5004952512" evidence="1">
    <location>
        <begin position="20"/>
        <end position="297"/>
    </location>
</feature>
<dbReference type="EMBL" id="KF796604">
    <property type="protein sequence ID" value="AHN97893.1"/>
    <property type="molecule type" value="Genomic_DNA"/>
</dbReference>